<organism evidence="1 2">
    <name type="scientific">Cichorium intybus</name>
    <name type="common">Chicory</name>
    <dbReference type="NCBI Taxonomy" id="13427"/>
    <lineage>
        <taxon>Eukaryota</taxon>
        <taxon>Viridiplantae</taxon>
        <taxon>Streptophyta</taxon>
        <taxon>Embryophyta</taxon>
        <taxon>Tracheophyta</taxon>
        <taxon>Spermatophyta</taxon>
        <taxon>Magnoliopsida</taxon>
        <taxon>eudicotyledons</taxon>
        <taxon>Gunneridae</taxon>
        <taxon>Pentapetalae</taxon>
        <taxon>asterids</taxon>
        <taxon>campanulids</taxon>
        <taxon>Asterales</taxon>
        <taxon>Asteraceae</taxon>
        <taxon>Cichorioideae</taxon>
        <taxon>Cichorieae</taxon>
        <taxon>Cichoriinae</taxon>
        <taxon>Cichorium</taxon>
    </lineage>
</organism>
<reference evidence="2" key="1">
    <citation type="journal article" date="2022" name="Mol. Ecol. Resour.">
        <title>The genomes of chicory, endive, great burdock and yacon provide insights into Asteraceae palaeo-polyploidization history and plant inulin production.</title>
        <authorList>
            <person name="Fan W."/>
            <person name="Wang S."/>
            <person name="Wang H."/>
            <person name="Wang A."/>
            <person name="Jiang F."/>
            <person name="Liu H."/>
            <person name="Zhao H."/>
            <person name="Xu D."/>
            <person name="Zhang Y."/>
        </authorList>
    </citation>
    <scope>NUCLEOTIDE SEQUENCE [LARGE SCALE GENOMIC DNA]</scope>
    <source>
        <strain evidence="2">cv. Punajuju</strain>
    </source>
</reference>
<keyword evidence="2" id="KW-1185">Reference proteome</keyword>
<reference evidence="1 2" key="2">
    <citation type="journal article" date="2022" name="Mol. Ecol. Resour.">
        <title>The genomes of chicory, endive, great burdock and yacon provide insights into Asteraceae paleo-polyploidization history and plant inulin production.</title>
        <authorList>
            <person name="Fan W."/>
            <person name="Wang S."/>
            <person name="Wang H."/>
            <person name="Wang A."/>
            <person name="Jiang F."/>
            <person name="Liu H."/>
            <person name="Zhao H."/>
            <person name="Xu D."/>
            <person name="Zhang Y."/>
        </authorList>
    </citation>
    <scope>NUCLEOTIDE SEQUENCE [LARGE SCALE GENOMIC DNA]</scope>
    <source>
        <strain evidence="2">cv. Punajuju</strain>
        <tissue evidence="1">Leaves</tissue>
    </source>
</reference>
<evidence type="ECO:0000313" key="1">
    <source>
        <dbReference type="EMBL" id="KAI3749623.1"/>
    </source>
</evidence>
<gene>
    <name evidence="1" type="ORF">L2E82_20237</name>
</gene>
<dbReference type="EMBL" id="CM042012">
    <property type="protein sequence ID" value="KAI3749623.1"/>
    <property type="molecule type" value="Genomic_DNA"/>
</dbReference>
<accession>A0ACB9DT14</accession>
<protein>
    <submittedName>
        <fullName evidence="1">Uncharacterized protein</fullName>
    </submittedName>
</protein>
<sequence>MDKTDTLSPQSKEFNRSKNLRGMQIRIELIYRSKQDLYYPDQGNSFIGFFSKRPEKALLRGRRKCDHSKKLEEDGTTSRGSESEGSVGNLCKKGGDGGGKVMRNGEEDEECRATNSRIAVETP</sequence>
<dbReference type="Proteomes" id="UP001055811">
    <property type="component" value="Linkage Group LG04"/>
</dbReference>
<comment type="caution">
    <text evidence="1">The sequence shown here is derived from an EMBL/GenBank/DDBJ whole genome shotgun (WGS) entry which is preliminary data.</text>
</comment>
<name>A0ACB9DT14_CICIN</name>
<evidence type="ECO:0000313" key="2">
    <source>
        <dbReference type="Proteomes" id="UP001055811"/>
    </source>
</evidence>
<proteinExistence type="predicted"/>